<accession>X1SPF5</accession>
<dbReference type="PROSITE" id="PS51379">
    <property type="entry name" value="4FE4S_FER_2"/>
    <property type="match status" value="2"/>
</dbReference>
<feature type="non-terminal residue" evidence="2">
    <location>
        <position position="1"/>
    </location>
</feature>
<proteinExistence type="predicted"/>
<dbReference type="PROSITE" id="PS00198">
    <property type="entry name" value="4FE4S_FER_1"/>
    <property type="match status" value="1"/>
</dbReference>
<dbReference type="Gene3D" id="3.30.70.20">
    <property type="match status" value="1"/>
</dbReference>
<dbReference type="InterPro" id="IPR017900">
    <property type="entry name" value="4Fe4S_Fe_S_CS"/>
</dbReference>
<evidence type="ECO:0000259" key="1">
    <source>
        <dbReference type="PROSITE" id="PS51379"/>
    </source>
</evidence>
<dbReference type="Pfam" id="PF13187">
    <property type="entry name" value="Fer4_9"/>
    <property type="match status" value="1"/>
</dbReference>
<gene>
    <name evidence="2" type="ORF">S12H4_26249</name>
</gene>
<feature type="domain" description="4Fe-4S ferredoxin-type" evidence="1">
    <location>
        <begin position="1"/>
        <end position="19"/>
    </location>
</feature>
<feature type="domain" description="4Fe-4S ferredoxin-type" evidence="1">
    <location>
        <begin position="20"/>
        <end position="50"/>
    </location>
</feature>
<evidence type="ECO:0000313" key="2">
    <source>
        <dbReference type="EMBL" id="GAI80996.1"/>
    </source>
</evidence>
<reference evidence="2" key="1">
    <citation type="journal article" date="2014" name="Front. Microbiol.">
        <title>High frequency of phylogenetically diverse reductive dehalogenase-homologous genes in deep subseafloor sedimentary metagenomes.</title>
        <authorList>
            <person name="Kawai M."/>
            <person name="Futagami T."/>
            <person name="Toyoda A."/>
            <person name="Takaki Y."/>
            <person name="Nishi S."/>
            <person name="Hori S."/>
            <person name="Arai W."/>
            <person name="Tsubouchi T."/>
            <person name="Morono Y."/>
            <person name="Uchiyama I."/>
            <person name="Ito T."/>
            <person name="Fujiyama A."/>
            <person name="Inagaki F."/>
            <person name="Takami H."/>
        </authorList>
    </citation>
    <scope>NUCLEOTIDE SEQUENCE</scope>
    <source>
        <strain evidence="2">Expedition CK06-06</strain>
    </source>
</reference>
<dbReference type="AlphaFoldDB" id="X1SPF5"/>
<comment type="caution">
    <text evidence="2">The sequence shown here is derived from an EMBL/GenBank/DDBJ whole genome shotgun (WGS) entry which is preliminary data.</text>
</comment>
<organism evidence="2">
    <name type="scientific">marine sediment metagenome</name>
    <dbReference type="NCBI Taxonomy" id="412755"/>
    <lineage>
        <taxon>unclassified sequences</taxon>
        <taxon>metagenomes</taxon>
        <taxon>ecological metagenomes</taxon>
    </lineage>
</organism>
<sequence>GCGLCGEICPFGLPKPNDNRKYEIKNPELCTECSACQRNCPTRAIIMKEHVGCGCLWDSRQRAKSKGNSCNCS</sequence>
<dbReference type="EMBL" id="BARW01014876">
    <property type="protein sequence ID" value="GAI80996.1"/>
    <property type="molecule type" value="Genomic_DNA"/>
</dbReference>
<dbReference type="SUPFAM" id="SSF54862">
    <property type="entry name" value="4Fe-4S ferredoxins"/>
    <property type="match status" value="1"/>
</dbReference>
<name>X1SPF5_9ZZZZ</name>
<dbReference type="InterPro" id="IPR017896">
    <property type="entry name" value="4Fe4S_Fe-S-bd"/>
</dbReference>
<protein>
    <recommendedName>
        <fullName evidence="1">4Fe-4S ferredoxin-type domain-containing protein</fullName>
    </recommendedName>
</protein>